<comment type="function">
    <text evidence="7">Involved in nucleolar processing of pre-18S ribosomal RNA.</text>
</comment>
<proteinExistence type="inferred from homology"/>
<evidence type="ECO:0000256" key="5">
    <source>
        <dbReference type="ARBA" id="ARBA00023274"/>
    </source>
</evidence>
<dbReference type="GO" id="GO:0005732">
    <property type="term" value="C:sno(s)RNA-containing ribonucleoprotein complex"/>
    <property type="evidence" value="ECO:0007669"/>
    <property type="project" value="UniProtKB-UniRule"/>
</dbReference>
<organism evidence="9 10">
    <name type="scientific">Linum tenue</name>
    <dbReference type="NCBI Taxonomy" id="586396"/>
    <lineage>
        <taxon>Eukaryota</taxon>
        <taxon>Viridiplantae</taxon>
        <taxon>Streptophyta</taxon>
        <taxon>Embryophyta</taxon>
        <taxon>Tracheophyta</taxon>
        <taxon>Spermatophyta</taxon>
        <taxon>Magnoliopsida</taxon>
        <taxon>eudicotyledons</taxon>
        <taxon>Gunneridae</taxon>
        <taxon>Pentapetalae</taxon>
        <taxon>rosids</taxon>
        <taxon>fabids</taxon>
        <taxon>Malpighiales</taxon>
        <taxon>Linaceae</taxon>
        <taxon>Linum</taxon>
    </lineage>
</organism>
<evidence type="ECO:0000313" key="9">
    <source>
        <dbReference type="EMBL" id="CAI0398588.1"/>
    </source>
</evidence>
<dbReference type="Pfam" id="PF04006">
    <property type="entry name" value="Mpp10"/>
    <property type="match status" value="1"/>
</dbReference>
<dbReference type="PANTHER" id="PTHR17039:SF0">
    <property type="entry name" value="U3 SMALL NUCLEOLAR RIBONUCLEOPROTEIN PROTEIN MPP10"/>
    <property type="match status" value="1"/>
</dbReference>
<evidence type="ECO:0000256" key="8">
    <source>
        <dbReference type="SAM" id="MobiDB-lite"/>
    </source>
</evidence>
<keyword evidence="5 7" id="KW-0687">Ribonucleoprotein</keyword>
<evidence type="ECO:0000256" key="1">
    <source>
        <dbReference type="ARBA" id="ARBA00004604"/>
    </source>
</evidence>
<reference evidence="9" key="1">
    <citation type="submission" date="2022-08" db="EMBL/GenBank/DDBJ databases">
        <authorList>
            <person name="Gutierrez-Valencia J."/>
        </authorList>
    </citation>
    <scope>NUCLEOTIDE SEQUENCE</scope>
</reference>
<keyword evidence="3 7" id="KW-0698">rRNA processing</keyword>
<evidence type="ECO:0000256" key="6">
    <source>
        <dbReference type="ARBA" id="ARBA00029455"/>
    </source>
</evidence>
<feature type="region of interest" description="Disordered" evidence="8">
    <location>
        <begin position="530"/>
        <end position="559"/>
    </location>
</feature>
<keyword evidence="4 7" id="KW-0539">Nucleus</keyword>
<evidence type="ECO:0000256" key="3">
    <source>
        <dbReference type="ARBA" id="ARBA00022552"/>
    </source>
</evidence>
<sequence length="588" mass="66467">MGRPSEAAGMEALHQLKSTEPPQWLAPSASLSESARAASQHLFASLRPHVRKSPFDELLVDNFDAEQIWQQIDLLTQPLVRSIRRRVKHWEKNPAEIENLLPEVADGGKKVAQGKKMEEIDDDDDDDGGDMDMDDDDDDDDEEMDVDNDGEQDGGKDEGDESEEEEEEKSGGIEDKFLKIKELQEHLEDEEARHYGLDAKNKKSKKKSGSKKLEDEDDDSEEGEEDKEEDDDEDEEVDLFAGGDDEDEEDEMGNARYEDFFGKKKGGSEPKPRFKDELGEDSSSGEEEKEEELSSDDDDDEEEDDDENVNKKPKVLSTHEKEVQKIKSEIEKMEKANLDPKTWTMQGEVTAANRPKNSALEVDLDFEHNVRPVPVITEEVTQSLEEIIKKRIIEGQFDDIKRAPGLPSKAPRELKPVDENKSNKGLAEVYEEEFVQQTDPAAAPLSFSDEQKKEASTLFKKLCLKLDALSHFHFAPKPIIEDMSIQSNVPALAMEEIAPVAVSDAAMLAPEEVFSGKGNVKAEVELTQTERKRRRAKKKRKFKAVETKKMASKKAREDELRKQKEGTLLVVQVTHLCCQINVMLNQKL</sequence>
<feature type="region of interest" description="Disordered" evidence="8">
    <location>
        <begin position="337"/>
        <end position="356"/>
    </location>
</feature>
<dbReference type="GO" id="GO:0034457">
    <property type="term" value="C:Mpp10 complex"/>
    <property type="evidence" value="ECO:0007669"/>
    <property type="project" value="UniProtKB-UniRule"/>
</dbReference>
<evidence type="ECO:0000256" key="2">
    <source>
        <dbReference type="ARBA" id="ARBA00022517"/>
    </source>
</evidence>
<feature type="region of interest" description="Disordered" evidence="8">
    <location>
        <begin position="1"/>
        <end position="31"/>
    </location>
</feature>
<dbReference type="InterPro" id="IPR012173">
    <property type="entry name" value="Mpp10"/>
</dbReference>
<comment type="subcellular location">
    <subcellularLocation>
        <location evidence="1 7">Nucleus</location>
        <location evidence="1 7">Nucleolus</location>
    </subcellularLocation>
</comment>
<evidence type="ECO:0000313" key="10">
    <source>
        <dbReference type="Proteomes" id="UP001154282"/>
    </source>
</evidence>
<dbReference type="EMBL" id="CAMGYJ010000004">
    <property type="protein sequence ID" value="CAI0398588.1"/>
    <property type="molecule type" value="Genomic_DNA"/>
</dbReference>
<protein>
    <recommendedName>
        <fullName evidence="7">U3 small nucleolar ribonucleoprotein protein MPP10</fullName>
    </recommendedName>
</protein>
<comment type="caution">
    <text evidence="9">The sequence shown here is derived from an EMBL/GenBank/DDBJ whole genome shotgun (WGS) entry which is preliminary data.</text>
</comment>
<feature type="compositionally biased region" description="Acidic residues" evidence="8">
    <location>
        <begin position="278"/>
        <end position="307"/>
    </location>
</feature>
<evidence type="ECO:0000256" key="7">
    <source>
        <dbReference type="PIRNR" id="PIRNR017300"/>
    </source>
</evidence>
<gene>
    <name evidence="9" type="ORF">LITE_LOCUS9955</name>
</gene>
<feature type="compositionally biased region" description="Acidic residues" evidence="8">
    <location>
        <begin position="119"/>
        <end position="168"/>
    </location>
</feature>
<feature type="compositionally biased region" description="Basic residues" evidence="8">
    <location>
        <begin position="531"/>
        <end position="542"/>
    </location>
</feature>
<accession>A0AAV0IPA5</accession>
<dbReference type="PANTHER" id="PTHR17039">
    <property type="entry name" value="U3 SMALL NUCLEOLAR RIBONUCLEOPROTEIN PROTEIN MPP10"/>
    <property type="match status" value="1"/>
</dbReference>
<keyword evidence="10" id="KW-1185">Reference proteome</keyword>
<keyword evidence="2 7" id="KW-0690">Ribosome biogenesis</keyword>
<dbReference type="PIRSF" id="PIRSF017300">
    <property type="entry name" value="snoRNP_Mpp10"/>
    <property type="match status" value="1"/>
</dbReference>
<feature type="compositionally biased region" description="Acidic residues" evidence="8">
    <location>
        <begin position="215"/>
        <end position="252"/>
    </location>
</feature>
<feature type="region of interest" description="Disordered" evidence="8">
    <location>
        <begin position="99"/>
        <end position="323"/>
    </location>
</feature>
<feature type="compositionally biased region" description="Basic and acidic residues" evidence="8">
    <location>
        <begin position="169"/>
        <end position="201"/>
    </location>
</feature>
<evidence type="ECO:0000256" key="4">
    <source>
        <dbReference type="ARBA" id="ARBA00023242"/>
    </source>
</evidence>
<comment type="similarity">
    <text evidence="6 7">Belongs to the MPP10 family.</text>
</comment>
<feature type="compositionally biased region" description="Basic and acidic residues" evidence="8">
    <location>
        <begin position="256"/>
        <end position="277"/>
    </location>
</feature>
<feature type="compositionally biased region" description="Basic and acidic residues" evidence="8">
    <location>
        <begin position="543"/>
        <end position="559"/>
    </location>
</feature>
<dbReference type="AlphaFoldDB" id="A0AAV0IPA5"/>
<dbReference type="GO" id="GO:0006364">
    <property type="term" value="P:rRNA processing"/>
    <property type="evidence" value="ECO:0007669"/>
    <property type="project" value="UniProtKB-KW"/>
</dbReference>
<dbReference type="Proteomes" id="UP001154282">
    <property type="component" value="Unassembled WGS sequence"/>
</dbReference>
<name>A0AAV0IPA5_9ROSI</name>
<dbReference type="GO" id="GO:0032040">
    <property type="term" value="C:small-subunit processome"/>
    <property type="evidence" value="ECO:0007669"/>
    <property type="project" value="TreeGrafter"/>
</dbReference>